<dbReference type="InterPro" id="IPR001424">
    <property type="entry name" value="SOD_Cu_Zn_dom"/>
</dbReference>
<accession>A0A8J1IYI0</accession>
<dbReference type="Proteomes" id="UP000008143">
    <property type="component" value="Chromosome 9"/>
</dbReference>
<dbReference type="SUPFAM" id="SSF49329">
    <property type="entry name" value="Cu,Zn superoxide dismutase-like"/>
    <property type="match status" value="4"/>
</dbReference>
<dbReference type="PANTHER" id="PTHR20910:SF1">
    <property type="entry name" value="SUPEROXIDE DISMUTASE COPPER_ZINC BINDING DOMAIN-CONTAINING PROTEIN"/>
    <property type="match status" value="1"/>
</dbReference>
<name>A0A8J1IYI0_XENTR</name>
<evidence type="ECO:0000313" key="3">
    <source>
        <dbReference type="Proteomes" id="UP000008143"/>
    </source>
</evidence>
<dbReference type="Xenbase" id="XB-GENE-29082587">
    <property type="gene designation" value="LOC100495179"/>
</dbReference>
<feature type="domain" description="Superoxide dismutase copper/zinc binding" evidence="2">
    <location>
        <begin position="549"/>
        <end position="669"/>
    </location>
</feature>
<dbReference type="PANTHER" id="PTHR20910">
    <property type="entry name" value="AGAP001623-PA"/>
    <property type="match status" value="1"/>
</dbReference>
<evidence type="ECO:0000313" key="4">
    <source>
        <dbReference type="RefSeq" id="XP_031749541.1"/>
    </source>
</evidence>
<feature type="signal peptide" evidence="1">
    <location>
        <begin position="1"/>
        <end position="18"/>
    </location>
</feature>
<gene>
    <name evidence="4 5" type="primary">LOC100495179</name>
</gene>
<keyword evidence="1" id="KW-0732">Signal</keyword>
<organism evidence="3 4">
    <name type="scientific">Xenopus tropicalis</name>
    <name type="common">Western clawed frog</name>
    <name type="synonym">Silurana tropicalis</name>
    <dbReference type="NCBI Taxonomy" id="8364"/>
    <lineage>
        <taxon>Eukaryota</taxon>
        <taxon>Metazoa</taxon>
        <taxon>Chordata</taxon>
        <taxon>Craniata</taxon>
        <taxon>Vertebrata</taxon>
        <taxon>Euteleostomi</taxon>
        <taxon>Amphibia</taxon>
        <taxon>Batrachia</taxon>
        <taxon>Anura</taxon>
        <taxon>Pipoidea</taxon>
        <taxon>Pipidae</taxon>
        <taxon>Xenopodinae</taxon>
        <taxon>Xenopus</taxon>
        <taxon>Silurana</taxon>
    </lineage>
</organism>
<dbReference type="GO" id="GO:0046872">
    <property type="term" value="F:metal ion binding"/>
    <property type="evidence" value="ECO:0007669"/>
    <property type="project" value="InterPro"/>
</dbReference>
<feature type="chain" id="PRO_5035214190" evidence="1">
    <location>
        <begin position="19"/>
        <end position="941"/>
    </location>
</feature>
<dbReference type="AGR" id="Xenbase:XB-GENE-29082587"/>
<dbReference type="GO" id="GO:0006801">
    <property type="term" value="P:superoxide metabolic process"/>
    <property type="evidence" value="ECO:0007669"/>
    <property type="project" value="InterPro"/>
</dbReference>
<reference evidence="4" key="1">
    <citation type="submission" date="2025-08" db="UniProtKB">
        <authorList>
            <consortium name="RefSeq"/>
        </authorList>
    </citation>
    <scope>IDENTIFICATION</scope>
    <source>
        <strain evidence="4">Nigerian</strain>
        <tissue evidence="4">Liver and blood</tissue>
    </source>
</reference>
<dbReference type="RefSeq" id="XP_031749541.1">
    <property type="nucleotide sequence ID" value="XM_031893681.1"/>
</dbReference>
<dbReference type="Pfam" id="PF00080">
    <property type="entry name" value="Sod_Cu"/>
    <property type="match status" value="2"/>
</dbReference>
<dbReference type="InterPro" id="IPR036423">
    <property type="entry name" value="SOD-like_Cu/Zn_dom_sf"/>
</dbReference>
<dbReference type="AlphaFoldDB" id="A0A8J1IYI0"/>
<feature type="domain" description="Superoxide dismutase copper/zinc binding" evidence="2">
    <location>
        <begin position="391"/>
        <end position="527"/>
    </location>
</feature>
<dbReference type="InterPro" id="IPR053257">
    <property type="entry name" value="Cu-only_SOD"/>
</dbReference>
<dbReference type="Gene3D" id="2.60.40.200">
    <property type="entry name" value="Superoxide dismutase, copper/zinc binding domain"/>
    <property type="match status" value="4"/>
</dbReference>
<sequence length="941" mass="101914">MLLLAGLGLLVLGSLCQGEFSAQIDMEGVRGYISFNISSQTITANLSGTCKNINISVHEFPVFYGASQDPCHTRNVGPSHYQLGLSNSSQESLKWPLGQSVVVEACGHRSCRNLHDTRGPLQIWHATFHSLVVGHIYFLKVMDEDPIVVLTELALPQGIPESPASLFFANSCEAQVNQSLGNFTVGNRTEALKSRKELPPTTIMPFARLEFQGKIICAKLKALRSKTASAHVSMNGVSGHFNFRQNSPLHPTEIDLNLRNLKGQFGEYSIHSLPVLARRDPGENLCNKNSTGDIWNPLGVNRSASSYPTQPGSAHHLWEMGDLSGCHGSLQGYEEMRTKLIDWNLPLYGNNSVVGRSVVLSKANGTEWVCSTIRQEGDMVVATASFHKGVVGRVMFRQSLEDVDNDLSILVELSSLSGQTSNGHNWHVHEFPLQMESDSCASAGGHFNPYNVSTGGNYKYECKYLNPLLCELGDYAGRHTPITLAGPHPTRYLFTDSYSSLTGPNSILGKALVIHGPDGAAPRLACANIIPQHPVEGKTGPWFGSGDAQGMLTASQISDLDPTAINISFYELRNRSGGFHIHVLPVISGSVAPCSDSLIKGHFNPFGVNVSTSPPAGNGTDDEYEVGDISGRRGLLVGKDSLVKQFIDMNFPLSGTHSILGRSLVIHYTNGSRMQCANVLPELKFGGDYIRAQAKFNGSISGSISMTQVIYPDGGFSDTIILVDFLSTPGNDNKSTNLQWFIPNEPNGTEFYNPYEIPAEGENMCRSQSPLHCKVGDLTSKHGVVSAQKRNLLTDINLPLASEFTVIGRFLMVKKDTLEPISAQILPDVPVFTVKLPAVTPFNRTAFRKAVSVALKVPSWKVILISGGHGRNETCYPVTFFIIGFNDTAALASLETPGSLGPFSTSSSCKSVSQTSGAYRTSGFPGIGCFIVLFLLKILNC</sequence>
<proteinExistence type="predicted"/>
<evidence type="ECO:0000256" key="1">
    <source>
        <dbReference type="SAM" id="SignalP"/>
    </source>
</evidence>
<protein>
    <submittedName>
        <fullName evidence="4">Uncharacterized protein LOC100495179 isoform X2</fullName>
    </submittedName>
</protein>
<evidence type="ECO:0000259" key="2">
    <source>
        <dbReference type="Pfam" id="PF00080"/>
    </source>
</evidence>
<dbReference type="GeneID" id="100495179"/>
<keyword evidence="3" id="KW-1185">Reference proteome</keyword>
<evidence type="ECO:0000313" key="5">
    <source>
        <dbReference type="Xenbase" id="XB-GENE-29082587"/>
    </source>
</evidence>